<name>A0A370HB95_9NOCA</name>
<dbReference type="AlphaFoldDB" id="A0A370HB95"/>
<sequence>MESDYRYGVVDHVGEALEQPRVFSGKARTADYISGIRHERMYYAAIEPDARIPRADGRLSVMTRPSSLIE</sequence>
<evidence type="ECO:0000313" key="2">
    <source>
        <dbReference type="Proteomes" id="UP000255355"/>
    </source>
</evidence>
<evidence type="ECO:0000313" key="1">
    <source>
        <dbReference type="EMBL" id="RDI53334.1"/>
    </source>
</evidence>
<accession>A0A370HB95</accession>
<proteinExistence type="predicted"/>
<comment type="caution">
    <text evidence="1">The sequence shown here is derived from an EMBL/GenBank/DDBJ whole genome shotgun (WGS) entry which is preliminary data.</text>
</comment>
<dbReference type="EMBL" id="QQAZ01000003">
    <property type="protein sequence ID" value="RDI53334.1"/>
    <property type="molecule type" value="Genomic_DNA"/>
</dbReference>
<protein>
    <submittedName>
        <fullName evidence="1">Uncharacterized protein</fullName>
    </submittedName>
</protein>
<gene>
    <name evidence="1" type="ORF">DFR68_103723</name>
</gene>
<keyword evidence="2" id="KW-1185">Reference proteome</keyword>
<dbReference type="Proteomes" id="UP000255355">
    <property type="component" value="Unassembled WGS sequence"/>
</dbReference>
<reference evidence="1 2" key="1">
    <citation type="submission" date="2018-07" db="EMBL/GenBank/DDBJ databases">
        <title>Genomic Encyclopedia of Type Strains, Phase IV (KMG-IV): sequencing the most valuable type-strain genomes for metagenomic binning, comparative biology and taxonomic classification.</title>
        <authorList>
            <person name="Goeker M."/>
        </authorList>
    </citation>
    <scope>NUCLEOTIDE SEQUENCE [LARGE SCALE GENOMIC DNA]</scope>
    <source>
        <strain evidence="1 2">DSM 44952</strain>
    </source>
</reference>
<organism evidence="1 2">
    <name type="scientific">Nocardia mexicana</name>
    <dbReference type="NCBI Taxonomy" id="279262"/>
    <lineage>
        <taxon>Bacteria</taxon>
        <taxon>Bacillati</taxon>
        <taxon>Actinomycetota</taxon>
        <taxon>Actinomycetes</taxon>
        <taxon>Mycobacteriales</taxon>
        <taxon>Nocardiaceae</taxon>
        <taxon>Nocardia</taxon>
    </lineage>
</organism>
<dbReference type="RefSeq" id="WP_068012500.1">
    <property type="nucleotide sequence ID" value="NZ_QQAZ01000003.1"/>
</dbReference>